<evidence type="ECO:0000313" key="2">
    <source>
        <dbReference type="Proteomes" id="UP001163823"/>
    </source>
</evidence>
<evidence type="ECO:0000313" key="1">
    <source>
        <dbReference type="EMBL" id="KAJ7947227.1"/>
    </source>
</evidence>
<dbReference type="AlphaFoldDB" id="A0AAD7KWI4"/>
<gene>
    <name evidence="1" type="ORF">O6P43_032063</name>
</gene>
<dbReference type="KEGG" id="qsa:O6P43_032063"/>
<keyword evidence="1" id="KW-0548">Nucleotidyltransferase</keyword>
<name>A0AAD7KWI4_QUISA</name>
<sequence>MASERMLDDRGVNVTKVDCGPWMLVPQRGRRPKVTNQVIGQKSGNTEVMNFNSQSLRGVKEALSTGSRFGVLENEGITTPIADVQVDLVDVVQLKIDQWTGLDKQVLADISNTSSSKKAGNLILDQPKPPDPGLKSAGRDLIISRRVNPINHKEDCCHVMRDCVMAHKVWNYLLPTDLKVTSFGLDFKDWLFLNISIDRLWGRLDIPWPSVFVIVCWRLRN</sequence>
<dbReference type="GO" id="GO:0003964">
    <property type="term" value="F:RNA-directed DNA polymerase activity"/>
    <property type="evidence" value="ECO:0007669"/>
    <property type="project" value="UniProtKB-KW"/>
</dbReference>
<dbReference type="Proteomes" id="UP001163823">
    <property type="component" value="Chromosome 13"/>
</dbReference>
<proteinExistence type="predicted"/>
<organism evidence="1 2">
    <name type="scientific">Quillaja saponaria</name>
    <name type="common">Soap bark tree</name>
    <dbReference type="NCBI Taxonomy" id="32244"/>
    <lineage>
        <taxon>Eukaryota</taxon>
        <taxon>Viridiplantae</taxon>
        <taxon>Streptophyta</taxon>
        <taxon>Embryophyta</taxon>
        <taxon>Tracheophyta</taxon>
        <taxon>Spermatophyta</taxon>
        <taxon>Magnoliopsida</taxon>
        <taxon>eudicotyledons</taxon>
        <taxon>Gunneridae</taxon>
        <taxon>Pentapetalae</taxon>
        <taxon>rosids</taxon>
        <taxon>fabids</taxon>
        <taxon>Fabales</taxon>
        <taxon>Quillajaceae</taxon>
        <taxon>Quillaja</taxon>
    </lineage>
</organism>
<dbReference type="EMBL" id="JARAOO010000013">
    <property type="protein sequence ID" value="KAJ7947227.1"/>
    <property type="molecule type" value="Genomic_DNA"/>
</dbReference>
<keyword evidence="2" id="KW-1185">Reference proteome</keyword>
<protein>
    <submittedName>
        <fullName evidence="1">Reverse transcriptase</fullName>
    </submittedName>
</protein>
<comment type="caution">
    <text evidence="1">The sequence shown here is derived from an EMBL/GenBank/DDBJ whole genome shotgun (WGS) entry which is preliminary data.</text>
</comment>
<keyword evidence="1" id="KW-0808">Transferase</keyword>
<reference evidence="1" key="1">
    <citation type="journal article" date="2023" name="Science">
        <title>Elucidation of the pathway for biosynthesis of saponin adjuvants from the soapbark tree.</title>
        <authorList>
            <person name="Reed J."/>
            <person name="Orme A."/>
            <person name="El-Demerdash A."/>
            <person name="Owen C."/>
            <person name="Martin L.B.B."/>
            <person name="Misra R.C."/>
            <person name="Kikuchi S."/>
            <person name="Rejzek M."/>
            <person name="Martin A.C."/>
            <person name="Harkess A."/>
            <person name="Leebens-Mack J."/>
            <person name="Louveau T."/>
            <person name="Stephenson M.J."/>
            <person name="Osbourn A."/>
        </authorList>
    </citation>
    <scope>NUCLEOTIDE SEQUENCE</scope>
    <source>
        <strain evidence="1">S10</strain>
    </source>
</reference>
<keyword evidence="1" id="KW-0695">RNA-directed DNA polymerase</keyword>
<accession>A0AAD7KWI4</accession>